<gene>
    <name evidence="3" type="ORF">ECPE_LOCUS17089</name>
</gene>
<reference evidence="5" key="1">
    <citation type="submission" date="2016-06" db="UniProtKB">
        <authorList>
            <consortium name="WormBaseParasite"/>
        </authorList>
    </citation>
    <scope>IDENTIFICATION</scope>
</reference>
<evidence type="ECO:0000313" key="5">
    <source>
        <dbReference type="WBParaSite" id="ECPE_0001713301-mRNA-1"/>
    </source>
</evidence>
<dbReference type="PANTHER" id="PTHR11388:SF100">
    <property type="entry name" value="SOLUTE CARRIER ORGANIC ANION TRANSPORTER FAMILY MEMBER 4A1"/>
    <property type="match status" value="1"/>
</dbReference>
<dbReference type="Gene3D" id="1.20.1250.20">
    <property type="entry name" value="MFS general substrate transporter like domains"/>
    <property type="match status" value="1"/>
</dbReference>
<dbReference type="Pfam" id="PF03137">
    <property type="entry name" value="OATP"/>
    <property type="match status" value="1"/>
</dbReference>
<dbReference type="WBParaSite" id="ECPE_0001713301-mRNA-1">
    <property type="protein sequence ID" value="ECPE_0001713301-mRNA-1"/>
    <property type="gene ID" value="ECPE_0001713301"/>
</dbReference>
<dbReference type="GO" id="GO:0043252">
    <property type="term" value="P:sodium-independent organic anion transport"/>
    <property type="evidence" value="ECO:0007669"/>
    <property type="project" value="TreeGrafter"/>
</dbReference>
<sequence length="247" mass="26792">MLDDTLKEKITEMEEEEEGAASKVSLKVGPTPPEERCLLPCLQLCANPISVLLGLFFIMFIQTMVVSGLISSMLTTLERRFNFSTRQVGYMISCYEGSGVLTTVAISFVNGQRHNRLRIVGLSTLLLALGFGLFALPHFLVGPYNPDLSTVPSSSILSIMVNRSNSLSAVVPTTPLAINSSVHTGTTDKIVQTDPIHSLSLSIFCVAMVLAGVGASPLHVLAPTYLWDNLNDKQYPLYSGLCFSSNF</sequence>
<accession>A0A183BD04</accession>
<keyword evidence="4" id="KW-1185">Reference proteome</keyword>
<proteinExistence type="predicted"/>
<feature type="transmembrane region" description="Helical" evidence="2">
    <location>
        <begin position="201"/>
        <end position="227"/>
    </location>
</feature>
<dbReference type="EMBL" id="UZAN01067447">
    <property type="protein sequence ID" value="VDP94367.1"/>
    <property type="molecule type" value="Genomic_DNA"/>
</dbReference>
<evidence type="ECO:0000256" key="2">
    <source>
        <dbReference type="SAM" id="Phobius"/>
    </source>
</evidence>
<dbReference type="PANTHER" id="PTHR11388">
    <property type="entry name" value="ORGANIC ANION TRANSPORTER"/>
    <property type="match status" value="1"/>
</dbReference>
<evidence type="ECO:0000313" key="3">
    <source>
        <dbReference type="EMBL" id="VDP94367.1"/>
    </source>
</evidence>
<evidence type="ECO:0000313" key="4">
    <source>
        <dbReference type="Proteomes" id="UP000272942"/>
    </source>
</evidence>
<dbReference type="Proteomes" id="UP000272942">
    <property type="component" value="Unassembled WGS sequence"/>
</dbReference>
<dbReference type="InterPro" id="IPR036259">
    <property type="entry name" value="MFS_trans_sf"/>
</dbReference>
<feature type="transmembrane region" description="Helical" evidence="2">
    <location>
        <begin position="49"/>
        <end position="70"/>
    </location>
</feature>
<keyword evidence="2" id="KW-0472">Membrane</keyword>
<dbReference type="InterPro" id="IPR004156">
    <property type="entry name" value="OATP"/>
</dbReference>
<dbReference type="OrthoDB" id="5062115at2759"/>
<dbReference type="GO" id="GO:0016323">
    <property type="term" value="C:basolateral plasma membrane"/>
    <property type="evidence" value="ECO:0007669"/>
    <property type="project" value="TreeGrafter"/>
</dbReference>
<feature type="transmembrane region" description="Helical" evidence="2">
    <location>
        <begin position="117"/>
        <end position="140"/>
    </location>
</feature>
<dbReference type="SUPFAM" id="SSF103473">
    <property type="entry name" value="MFS general substrate transporter"/>
    <property type="match status" value="1"/>
</dbReference>
<keyword evidence="1" id="KW-1015">Disulfide bond</keyword>
<organism evidence="5">
    <name type="scientific">Echinostoma caproni</name>
    <dbReference type="NCBI Taxonomy" id="27848"/>
    <lineage>
        <taxon>Eukaryota</taxon>
        <taxon>Metazoa</taxon>
        <taxon>Spiralia</taxon>
        <taxon>Lophotrochozoa</taxon>
        <taxon>Platyhelminthes</taxon>
        <taxon>Trematoda</taxon>
        <taxon>Digenea</taxon>
        <taxon>Plagiorchiida</taxon>
        <taxon>Echinostomata</taxon>
        <taxon>Echinostomatoidea</taxon>
        <taxon>Echinostomatidae</taxon>
        <taxon>Echinostoma</taxon>
    </lineage>
</organism>
<keyword evidence="2" id="KW-0812">Transmembrane</keyword>
<reference evidence="3 4" key="2">
    <citation type="submission" date="2018-11" db="EMBL/GenBank/DDBJ databases">
        <authorList>
            <consortium name="Pathogen Informatics"/>
        </authorList>
    </citation>
    <scope>NUCLEOTIDE SEQUENCE [LARGE SCALE GENOMIC DNA]</scope>
    <source>
        <strain evidence="3 4">Egypt</strain>
    </source>
</reference>
<name>A0A183BD04_9TREM</name>
<keyword evidence="2" id="KW-1133">Transmembrane helix</keyword>
<feature type="transmembrane region" description="Helical" evidence="2">
    <location>
        <begin position="90"/>
        <end position="110"/>
    </location>
</feature>
<dbReference type="AlphaFoldDB" id="A0A183BD04"/>
<evidence type="ECO:0000256" key="1">
    <source>
        <dbReference type="ARBA" id="ARBA00023157"/>
    </source>
</evidence>
<dbReference type="GO" id="GO:0015347">
    <property type="term" value="F:sodium-independent organic anion transmembrane transporter activity"/>
    <property type="evidence" value="ECO:0007669"/>
    <property type="project" value="TreeGrafter"/>
</dbReference>
<protein>
    <submittedName>
        <fullName evidence="5">MFS domain-containing protein</fullName>
    </submittedName>
</protein>